<organism evidence="5 6">
    <name type="scientific">Massilia eburnea</name>
    <dbReference type="NCBI Taxonomy" id="1776165"/>
    <lineage>
        <taxon>Bacteria</taxon>
        <taxon>Pseudomonadati</taxon>
        <taxon>Pseudomonadota</taxon>
        <taxon>Betaproteobacteria</taxon>
        <taxon>Burkholderiales</taxon>
        <taxon>Oxalobacteraceae</taxon>
        <taxon>Telluria group</taxon>
        <taxon>Massilia</taxon>
    </lineage>
</organism>
<evidence type="ECO:0000259" key="4">
    <source>
        <dbReference type="PROSITE" id="PS50887"/>
    </source>
</evidence>
<gene>
    <name evidence="5" type="ORF">GM658_00990</name>
</gene>
<accession>A0A6L6QAS2</accession>
<feature type="transmembrane region" description="Helical" evidence="3">
    <location>
        <begin position="189"/>
        <end position="212"/>
    </location>
</feature>
<comment type="caution">
    <text evidence="5">The sequence shown here is derived from an EMBL/GenBank/DDBJ whole genome shotgun (WGS) entry which is preliminary data.</text>
</comment>
<feature type="transmembrane region" description="Helical" evidence="3">
    <location>
        <begin position="6"/>
        <end position="27"/>
    </location>
</feature>
<evidence type="ECO:0000313" key="6">
    <source>
        <dbReference type="Proteomes" id="UP000472320"/>
    </source>
</evidence>
<evidence type="ECO:0000256" key="1">
    <source>
        <dbReference type="ARBA" id="ARBA00012528"/>
    </source>
</evidence>
<dbReference type="GO" id="GO:0043709">
    <property type="term" value="P:cell adhesion involved in single-species biofilm formation"/>
    <property type="evidence" value="ECO:0007669"/>
    <property type="project" value="TreeGrafter"/>
</dbReference>
<protein>
    <recommendedName>
        <fullName evidence="1">diguanylate cyclase</fullName>
        <ecNumber evidence="1">2.7.7.65</ecNumber>
    </recommendedName>
</protein>
<dbReference type="RefSeq" id="WP_155452146.1">
    <property type="nucleotide sequence ID" value="NZ_WNKX01000001.1"/>
</dbReference>
<dbReference type="InterPro" id="IPR043128">
    <property type="entry name" value="Rev_trsase/Diguanyl_cyclase"/>
</dbReference>
<proteinExistence type="predicted"/>
<dbReference type="Gene3D" id="3.30.70.270">
    <property type="match status" value="1"/>
</dbReference>
<comment type="catalytic activity">
    <reaction evidence="2">
        <text>2 GTP = 3',3'-c-di-GMP + 2 diphosphate</text>
        <dbReference type="Rhea" id="RHEA:24898"/>
        <dbReference type="ChEBI" id="CHEBI:33019"/>
        <dbReference type="ChEBI" id="CHEBI:37565"/>
        <dbReference type="ChEBI" id="CHEBI:58805"/>
        <dbReference type="EC" id="2.7.7.65"/>
    </reaction>
</comment>
<dbReference type="FunFam" id="3.30.70.270:FF:000001">
    <property type="entry name" value="Diguanylate cyclase domain protein"/>
    <property type="match status" value="1"/>
</dbReference>
<sequence length="411" mass="44339">MNVLHVGTCALTLGIACLAIGAAFFGLHAVRDGRSAGSNWSLAAICQGLAWILDSMAGELPIAFSIVLPKVLMVANAVLLLRGAVRYDPAPPPFMLKPWPWAVFLLLTALPFAWFSYADDNLPARLLLASLIRIPLLVAAFVFLSRQAPRNGRAVLCTLFGIGIVWHVLQALAGVSDHAPLRDLLQTDAIQVTTLMLGGASIILVIATQFRIESDNARDSLRAWAEALEVESLQLEKTIEQRNQELHAMATTDCMTGLANRRQFLASAAQEIERAHRYGHKMSLLMIDIDHFKSINDQFGHPTGDLAIIAIGRHCGTACRGSDLAGRLGGEEFALLLPETGMEEAQAVAERLRAGAQTLQVMHEGRNVPLRLSIGIACLDAGDAGPDTLLARADRALYAAKNGGRDCVRYA</sequence>
<keyword evidence="3" id="KW-1133">Transmembrane helix</keyword>
<dbReference type="PANTHER" id="PTHR45138:SF9">
    <property type="entry name" value="DIGUANYLATE CYCLASE DGCM-RELATED"/>
    <property type="match status" value="1"/>
</dbReference>
<evidence type="ECO:0000256" key="2">
    <source>
        <dbReference type="ARBA" id="ARBA00034247"/>
    </source>
</evidence>
<dbReference type="GO" id="GO:0005886">
    <property type="term" value="C:plasma membrane"/>
    <property type="evidence" value="ECO:0007669"/>
    <property type="project" value="TreeGrafter"/>
</dbReference>
<dbReference type="PROSITE" id="PS50887">
    <property type="entry name" value="GGDEF"/>
    <property type="match status" value="1"/>
</dbReference>
<keyword evidence="3" id="KW-0472">Membrane</keyword>
<dbReference type="InterPro" id="IPR050469">
    <property type="entry name" value="Diguanylate_Cyclase"/>
</dbReference>
<name>A0A6L6QAS2_9BURK</name>
<evidence type="ECO:0000313" key="5">
    <source>
        <dbReference type="EMBL" id="MTW09164.1"/>
    </source>
</evidence>
<dbReference type="InterPro" id="IPR029787">
    <property type="entry name" value="Nucleotide_cyclase"/>
</dbReference>
<dbReference type="EC" id="2.7.7.65" evidence="1"/>
<dbReference type="InterPro" id="IPR000160">
    <property type="entry name" value="GGDEF_dom"/>
</dbReference>
<feature type="transmembrane region" description="Helical" evidence="3">
    <location>
        <begin position="62"/>
        <end position="81"/>
    </location>
</feature>
<dbReference type="SMART" id="SM00267">
    <property type="entry name" value="GGDEF"/>
    <property type="match status" value="1"/>
</dbReference>
<feature type="transmembrane region" description="Helical" evidence="3">
    <location>
        <begin position="101"/>
        <end position="118"/>
    </location>
</feature>
<dbReference type="EMBL" id="WNKX01000001">
    <property type="protein sequence ID" value="MTW09164.1"/>
    <property type="molecule type" value="Genomic_DNA"/>
</dbReference>
<feature type="transmembrane region" description="Helical" evidence="3">
    <location>
        <begin position="124"/>
        <end position="144"/>
    </location>
</feature>
<dbReference type="PANTHER" id="PTHR45138">
    <property type="entry name" value="REGULATORY COMPONENTS OF SENSORY TRANSDUCTION SYSTEM"/>
    <property type="match status" value="1"/>
</dbReference>
<dbReference type="CDD" id="cd01949">
    <property type="entry name" value="GGDEF"/>
    <property type="match status" value="1"/>
</dbReference>
<dbReference type="GO" id="GO:1902201">
    <property type="term" value="P:negative regulation of bacterial-type flagellum-dependent cell motility"/>
    <property type="evidence" value="ECO:0007669"/>
    <property type="project" value="TreeGrafter"/>
</dbReference>
<keyword evidence="3" id="KW-0812">Transmembrane</keyword>
<dbReference type="AlphaFoldDB" id="A0A6L6QAS2"/>
<dbReference type="Proteomes" id="UP000472320">
    <property type="component" value="Unassembled WGS sequence"/>
</dbReference>
<dbReference type="GO" id="GO:0052621">
    <property type="term" value="F:diguanylate cyclase activity"/>
    <property type="evidence" value="ECO:0007669"/>
    <property type="project" value="UniProtKB-EC"/>
</dbReference>
<dbReference type="NCBIfam" id="TIGR00254">
    <property type="entry name" value="GGDEF"/>
    <property type="match status" value="1"/>
</dbReference>
<reference evidence="5 6" key="1">
    <citation type="submission" date="2019-11" db="EMBL/GenBank/DDBJ databases">
        <title>Type strains purchased from KCTC, JCM and DSMZ.</title>
        <authorList>
            <person name="Lu H."/>
        </authorList>
    </citation>
    <scope>NUCLEOTIDE SEQUENCE [LARGE SCALE GENOMIC DNA]</scope>
    <source>
        <strain evidence="5 6">JCM 31587</strain>
    </source>
</reference>
<evidence type="ECO:0000256" key="3">
    <source>
        <dbReference type="SAM" id="Phobius"/>
    </source>
</evidence>
<feature type="domain" description="GGDEF" evidence="4">
    <location>
        <begin position="280"/>
        <end position="411"/>
    </location>
</feature>
<dbReference type="OrthoDB" id="8770509at2"/>
<dbReference type="SUPFAM" id="SSF55073">
    <property type="entry name" value="Nucleotide cyclase"/>
    <property type="match status" value="1"/>
</dbReference>
<keyword evidence="6" id="KW-1185">Reference proteome</keyword>
<feature type="transmembrane region" description="Helical" evidence="3">
    <location>
        <begin position="151"/>
        <end position="169"/>
    </location>
</feature>
<dbReference type="Pfam" id="PF00990">
    <property type="entry name" value="GGDEF"/>
    <property type="match status" value="1"/>
</dbReference>